<evidence type="ECO:0000313" key="2">
    <source>
        <dbReference type="EMBL" id="MYL26672.1"/>
    </source>
</evidence>
<dbReference type="EMBL" id="WMEX01000003">
    <property type="protein sequence ID" value="MYL26672.1"/>
    <property type="molecule type" value="Genomic_DNA"/>
</dbReference>
<dbReference type="PANTHER" id="PTHR37486">
    <property type="entry name" value="STRINGENT STARVATION PROTEIN B"/>
    <property type="match status" value="1"/>
</dbReference>
<dbReference type="GO" id="GO:0045732">
    <property type="term" value="P:positive regulation of protein catabolic process"/>
    <property type="evidence" value="ECO:0007669"/>
    <property type="project" value="TreeGrafter"/>
</dbReference>
<reference evidence="2 3" key="1">
    <citation type="submission" date="2019-11" db="EMBL/GenBank/DDBJ databases">
        <title>Genome sequences of 17 halophilic strains isolated from different environments.</title>
        <authorList>
            <person name="Furrow R.E."/>
        </authorList>
    </citation>
    <scope>NUCLEOTIDE SEQUENCE [LARGE SCALE GENOMIC DNA]</scope>
    <source>
        <strain evidence="2 3">22507_15_FS</strain>
    </source>
</reference>
<dbReference type="GO" id="GO:0006508">
    <property type="term" value="P:proteolysis"/>
    <property type="evidence" value="ECO:0007669"/>
    <property type="project" value="UniProtKB-KW"/>
</dbReference>
<dbReference type="RefSeq" id="WP_151440811.1">
    <property type="nucleotide sequence ID" value="NZ_WMEX01000003.1"/>
</dbReference>
<accession>A0A9X4YBJ4</accession>
<dbReference type="SUPFAM" id="SSF101738">
    <property type="entry name" value="SspB-like"/>
    <property type="match status" value="1"/>
</dbReference>
<dbReference type="Gene3D" id="2.30.30.220">
    <property type="entry name" value="SspB-like"/>
    <property type="match status" value="1"/>
</dbReference>
<dbReference type="Proteomes" id="UP000460751">
    <property type="component" value="Unassembled WGS sequence"/>
</dbReference>
<keyword evidence="2" id="KW-0645">Protease</keyword>
<dbReference type="GO" id="GO:0005829">
    <property type="term" value="C:cytosol"/>
    <property type="evidence" value="ECO:0007669"/>
    <property type="project" value="TreeGrafter"/>
</dbReference>
<dbReference type="OrthoDB" id="9797358at2"/>
<comment type="caution">
    <text evidence="2">The sequence shown here is derived from an EMBL/GenBank/DDBJ whole genome shotgun (WGS) entry which is preliminary data.</text>
</comment>
<dbReference type="InterPro" id="IPR007481">
    <property type="entry name" value="SspB"/>
</dbReference>
<feature type="region of interest" description="Disordered" evidence="1">
    <location>
        <begin position="96"/>
        <end position="140"/>
    </location>
</feature>
<sequence length="140" mass="14651">MKSSRPYLIRALNDWVLDNDATPHLVVDAGMNGVQVPADYVSNGQIVLNISPSAVKELMLGDDAVSFTARFGGVPVSVYAPVYAVMAIYARENGQGMVFGQEPGDPEPPDGPSGDSGSQGEEGDSAGDTGSKRPNLKVVK</sequence>
<dbReference type="PANTHER" id="PTHR37486:SF1">
    <property type="entry name" value="STRINGENT STARVATION PROTEIN B"/>
    <property type="match status" value="1"/>
</dbReference>
<organism evidence="2 3">
    <name type="scientific">Vreelandella halophila</name>
    <dbReference type="NCBI Taxonomy" id="86177"/>
    <lineage>
        <taxon>Bacteria</taxon>
        <taxon>Pseudomonadati</taxon>
        <taxon>Pseudomonadota</taxon>
        <taxon>Gammaproteobacteria</taxon>
        <taxon>Oceanospirillales</taxon>
        <taxon>Halomonadaceae</taxon>
        <taxon>Vreelandella</taxon>
    </lineage>
</organism>
<evidence type="ECO:0000313" key="3">
    <source>
        <dbReference type="Proteomes" id="UP000460751"/>
    </source>
</evidence>
<keyword evidence="2" id="KW-0378">Hydrolase</keyword>
<dbReference type="Pfam" id="PF04386">
    <property type="entry name" value="SspB"/>
    <property type="match status" value="1"/>
</dbReference>
<name>A0A9X4YBJ4_9GAMM</name>
<dbReference type="GO" id="GO:0005840">
    <property type="term" value="C:ribosome"/>
    <property type="evidence" value="ECO:0007669"/>
    <property type="project" value="TreeGrafter"/>
</dbReference>
<evidence type="ECO:0000256" key="1">
    <source>
        <dbReference type="SAM" id="MobiDB-lite"/>
    </source>
</evidence>
<keyword evidence="3" id="KW-1185">Reference proteome</keyword>
<dbReference type="NCBIfam" id="NF008769">
    <property type="entry name" value="PRK11798.2-5"/>
    <property type="match status" value="1"/>
</dbReference>
<dbReference type="InterPro" id="IPR036760">
    <property type="entry name" value="SspB-like_sf"/>
</dbReference>
<proteinExistence type="predicted"/>
<protein>
    <submittedName>
        <fullName evidence="2">ClpXP protease specificity-enhancing factor</fullName>
    </submittedName>
</protein>
<dbReference type="PIRSF" id="PIRSF005276">
    <property type="entry name" value="SspB"/>
    <property type="match status" value="1"/>
</dbReference>
<dbReference type="GO" id="GO:0008233">
    <property type="term" value="F:peptidase activity"/>
    <property type="evidence" value="ECO:0007669"/>
    <property type="project" value="UniProtKB-KW"/>
</dbReference>
<gene>
    <name evidence="2" type="ORF">GLW01_07660</name>
</gene>
<dbReference type="AlphaFoldDB" id="A0A9X4YBJ4"/>